<organism evidence="3 4">
    <name type="scientific">Candidatus Roizmanbacteria bacterium RIFCSPHIGHO2_02_FULL_37_24</name>
    <dbReference type="NCBI Taxonomy" id="1802037"/>
    <lineage>
        <taxon>Bacteria</taxon>
        <taxon>Candidatus Roizmaniibacteriota</taxon>
    </lineage>
</organism>
<dbReference type="GO" id="GO:0002161">
    <property type="term" value="F:aminoacyl-tRNA deacylase activity"/>
    <property type="evidence" value="ECO:0007669"/>
    <property type="project" value="InterPro"/>
</dbReference>
<dbReference type="Proteomes" id="UP000177159">
    <property type="component" value="Unassembled WGS sequence"/>
</dbReference>
<dbReference type="InterPro" id="IPR036754">
    <property type="entry name" value="YbaK/aa-tRNA-synt-asso_dom_sf"/>
</dbReference>
<reference evidence="3 4" key="1">
    <citation type="journal article" date="2016" name="Nat. Commun.">
        <title>Thousands of microbial genomes shed light on interconnected biogeochemical processes in an aquifer system.</title>
        <authorList>
            <person name="Anantharaman K."/>
            <person name="Brown C.T."/>
            <person name="Hug L.A."/>
            <person name="Sharon I."/>
            <person name="Castelle C.J."/>
            <person name="Probst A.J."/>
            <person name="Thomas B.C."/>
            <person name="Singh A."/>
            <person name="Wilkins M.J."/>
            <person name="Karaoz U."/>
            <person name="Brodie E.L."/>
            <person name="Williams K.H."/>
            <person name="Hubbard S.S."/>
            <person name="Banfield J.F."/>
        </authorList>
    </citation>
    <scope>NUCLEOTIDE SEQUENCE [LARGE SCALE GENOMIC DNA]</scope>
</reference>
<comment type="similarity">
    <text evidence="1">Belongs to the PRORSD1 family.</text>
</comment>
<proteinExistence type="inferred from homology"/>
<dbReference type="Pfam" id="PF04073">
    <property type="entry name" value="tRNA_edit"/>
    <property type="match status" value="1"/>
</dbReference>
<dbReference type="FunFam" id="3.90.960.10:FF:000005">
    <property type="entry name" value="Putative prolyl-tRNA synthetase"/>
    <property type="match status" value="1"/>
</dbReference>
<evidence type="ECO:0000313" key="3">
    <source>
        <dbReference type="EMBL" id="OGK24555.1"/>
    </source>
</evidence>
<dbReference type="Gene3D" id="3.90.960.10">
    <property type="entry name" value="YbaK/aminoacyl-tRNA synthetase-associated domain"/>
    <property type="match status" value="1"/>
</dbReference>
<dbReference type="CDD" id="cd04335">
    <property type="entry name" value="PrdX_deacylase"/>
    <property type="match status" value="1"/>
</dbReference>
<sequence length="159" mass="18358">MKDIYQILEELGIEYQKYEHPAVYTVEEANEYFAGINTGHSKNLFIRNKKGDKHYLIIIEGLKQVDLKKLTSQLDESRLSLASPERLMKYLELLPGAVSPFGLINDENKEVNIIVDKDLLKFEKLGFHPNINTATLVIDISDLKKFLSWTNNRVVFLDM</sequence>
<dbReference type="SUPFAM" id="SSF55826">
    <property type="entry name" value="YbaK/ProRS associated domain"/>
    <property type="match status" value="1"/>
</dbReference>
<dbReference type="PANTHER" id="PTHR31423:SF3">
    <property type="entry name" value="PROLYL-TRNA SYNTHETASE ASSOCIATED DOMAIN-CONTAINING PROTEIN 1-RELATED"/>
    <property type="match status" value="1"/>
</dbReference>
<evidence type="ECO:0000259" key="2">
    <source>
        <dbReference type="Pfam" id="PF04073"/>
    </source>
</evidence>
<name>A0A1F7H0B8_9BACT</name>
<dbReference type="InterPro" id="IPR007214">
    <property type="entry name" value="YbaK/aa-tRNA-synth-assoc-dom"/>
</dbReference>
<dbReference type="AlphaFoldDB" id="A0A1F7H0B8"/>
<dbReference type="InterPro" id="IPR040285">
    <property type="entry name" value="ProX/PRXD1"/>
</dbReference>
<comment type="caution">
    <text evidence="3">The sequence shown here is derived from an EMBL/GenBank/DDBJ whole genome shotgun (WGS) entry which is preliminary data.</text>
</comment>
<dbReference type="EMBL" id="MFZM01000006">
    <property type="protein sequence ID" value="OGK24555.1"/>
    <property type="molecule type" value="Genomic_DNA"/>
</dbReference>
<dbReference type="PANTHER" id="PTHR31423">
    <property type="entry name" value="YBAK DOMAIN-CONTAINING PROTEIN"/>
    <property type="match status" value="1"/>
</dbReference>
<protein>
    <submittedName>
        <fullName evidence="3">Aminoacyl-tRNA deacylase</fullName>
    </submittedName>
</protein>
<gene>
    <name evidence="3" type="ORF">A3C24_03335</name>
</gene>
<evidence type="ECO:0000313" key="4">
    <source>
        <dbReference type="Proteomes" id="UP000177159"/>
    </source>
</evidence>
<accession>A0A1F7H0B8</accession>
<feature type="domain" description="YbaK/aminoacyl-tRNA synthetase-associated" evidence="2">
    <location>
        <begin position="20"/>
        <end position="146"/>
    </location>
</feature>
<evidence type="ECO:0000256" key="1">
    <source>
        <dbReference type="ARBA" id="ARBA00010201"/>
    </source>
</evidence>